<dbReference type="AlphaFoldDB" id="A0A4R2GBZ6"/>
<sequence>MEKYHLDTHFQVKPGSRVKVSDFDTSYSAGFYNKSDAESEVLSNIQTMRELQDKLYAGNKYSVLIIFQAMDAAGKDGTIKHVISGVNPQGTQVSSFKSPTELELKHDFLWRIYKKLPAKGYIGIFNRSYYEEVLVVRVHPQFLLRQNLPGIDQVEDVNDQFWQNRFQQINNLEKHLTASGTMVLKFFLNVSRDEQKKRFMKRIEDPARNWKFSMSDAEERRHWDKYMHAYSEMLSATSTNYAPWYVVPADKKWFMRMVVSNIITNKLAQLPLKYPQIGDKERARLEEARKCLERED</sequence>
<dbReference type="InterPro" id="IPR022488">
    <property type="entry name" value="PPK2-related"/>
</dbReference>
<dbReference type="PANTHER" id="PTHR34383:SF3">
    <property type="entry name" value="POLYPHOSPHATE:AMP PHOSPHOTRANSFERASE"/>
    <property type="match status" value="1"/>
</dbReference>
<reference evidence="5 6" key="1">
    <citation type="submission" date="2019-03" db="EMBL/GenBank/DDBJ databases">
        <title>Genomic Encyclopedia of Type Strains, Phase IV (KMG-IV): sequencing the most valuable type-strain genomes for metagenomic binning, comparative biology and taxonomic classification.</title>
        <authorList>
            <person name="Goeker M."/>
        </authorList>
    </citation>
    <scope>NUCLEOTIDE SEQUENCE [LARGE SCALE GENOMIC DNA]</scope>
    <source>
        <strain evidence="5 6">DSM 24179</strain>
    </source>
</reference>
<name>A0A4R2GBZ6_9BACT</name>
<evidence type="ECO:0000313" key="5">
    <source>
        <dbReference type="EMBL" id="TCO05393.1"/>
    </source>
</evidence>
<evidence type="ECO:0000256" key="3">
    <source>
        <dbReference type="ARBA" id="ARBA00022777"/>
    </source>
</evidence>
<gene>
    <name evidence="5" type="ORF">EV194_11625</name>
</gene>
<dbReference type="PIRSF" id="PIRSF028756">
    <property type="entry name" value="PPK2_prd"/>
    <property type="match status" value="1"/>
</dbReference>
<evidence type="ECO:0000256" key="1">
    <source>
        <dbReference type="ARBA" id="ARBA00009924"/>
    </source>
</evidence>
<dbReference type="InterPro" id="IPR027417">
    <property type="entry name" value="P-loop_NTPase"/>
</dbReference>
<dbReference type="OrthoDB" id="9775224at2"/>
<evidence type="ECO:0000313" key="6">
    <source>
        <dbReference type="Proteomes" id="UP000295221"/>
    </source>
</evidence>
<organism evidence="5 6">
    <name type="scientific">Natronoflexus pectinivorans</name>
    <dbReference type="NCBI Taxonomy" id="682526"/>
    <lineage>
        <taxon>Bacteria</taxon>
        <taxon>Pseudomonadati</taxon>
        <taxon>Bacteroidota</taxon>
        <taxon>Bacteroidia</taxon>
        <taxon>Marinilabiliales</taxon>
        <taxon>Marinilabiliaceae</taxon>
        <taxon>Natronoflexus</taxon>
    </lineage>
</organism>
<comment type="similarity">
    <text evidence="1">Belongs to the polyphosphate kinase 2 (PPK2) family. Class I subfamily.</text>
</comment>
<evidence type="ECO:0000259" key="4">
    <source>
        <dbReference type="Pfam" id="PF03976"/>
    </source>
</evidence>
<dbReference type="Proteomes" id="UP000295221">
    <property type="component" value="Unassembled WGS sequence"/>
</dbReference>
<dbReference type="InterPro" id="IPR016898">
    <property type="entry name" value="Polyphosphate_phosphotransfera"/>
</dbReference>
<dbReference type="GO" id="GO:0006797">
    <property type="term" value="P:polyphosphate metabolic process"/>
    <property type="evidence" value="ECO:0007669"/>
    <property type="project" value="InterPro"/>
</dbReference>
<dbReference type="NCBIfam" id="TIGR03709">
    <property type="entry name" value="PPK2_rel_1"/>
    <property type="match status" value="1"/>
</dbReference>
<evidence type="ECO:0000256" key="2">
    <source>
        <dbReference type="ARBA" id="ARBA00022679"/>
    </source>
</evidence>
<accession>A0A4R2GBZ6</accession>
<dbReference type="EMBL" id="SLWK01000016">
    <property type="protein sequence ID" value="TCO05393.1"/>
    <property type="molecule type" value="Genomic_DNA"/>
</dbReference>
<dbReference type="SUPFAM" id="SSF52540">
    <property type="entry name" value="P-loop containing nucleoside triphosphate hydrolases"/>
    <property type="match status" value="1"/>
</dbReference>
<dbReference type="InterPro" id="IPR022300">
    <property type="entry name" value="PPK2-rel_1"/>
</dbReference>
<proteinExistence type="inferred from homology"/>
<keyword evidence="3" id="KW-0418">Kinase</keyword>
<dbReference type="PANTHER" id="PTHR34383">
    <property type="entry name" value="POLYPHOSPHATE:AMP PHOSPHOTRANSFERASE-RELATED"/>
    <property type="match status" value="1"/>
</dbReference>
<feature type="domain" description="Polyphosphate kinase-2-related" evidence="4">
    <location>
        <begin position="34"/>
        <end position="268"/>
    </location>
</feature>
<comment type="caution">
    <text evidence="5">The sequence shown here is derived from an EMBL/GenBank/DDBJ whole genome shotgun (WGS) entry which is preliminary data.</text>
</comment>
<protein>
    <submittedName>
        <fullName evidence="5">PPK2 family polyphosphate:nucleotide phosphotransferase</fullName>
    </submittedName>
</protein>
<dbReference type="RefSeq" id="WP_132435061.1">
    <property type="nucleotide sequence ID" value="NZ_SLWK01000016.1"/>
</dbReference>
<dbReference type="GO" id="GO:0008976">
    <property type="term" value="F:polyphosphate kinase activity"/>
    <property type="evidence" value="ECO:0007669"/>
    <property type="project" value="InterPro"/>
</dbReference>
<keyword evidence="2 5" id="KW-0808">Transferase</keyword>
<keyword evidence="6" id="KW-1185">Reference proteome</keyword>
<dbReference type="Gene3D" id="3.40.50.300">
    <property type="entry name" value="P-loop containing nucleotide triphosphate hydrolases"/>
    <property type="match status" value="1"/>
</dbReference>
<dbReference type="Pfam" id="PF03976">
    <property type="entry name" value="PPK2"/>
    <property type="match status" value="1"/>
</dbReference>